<dbReference type="InterPro" id="IPR036388">
    <property type="entry name" value="WH-like_DNA-bd_sf"/>
</dbReference>
<dbReference type="Gene3D" id="1.10.10.10">
    <property type="entry name" value="Winged helix-like DNA-binding domain superfamily/Winged helix DNA-binding domain"/>
    <property type="match status" value="1"/>
</dbReference>
<evidence type="ECO:0000259" key="5">
    <source>
        <dbReference type="Pfam" id="PF04542"/>
    </source>
</evidence>
<dbReference type="AlphaFoldDB" id="A0A2A2SB29"/>
<keyword evidence="2" id="KW-0805">Transcription regulation</keyword>
<dbReference type="CDD" id="cd06171">
    <property type="entry name" value="Sigma70_r4"/>
    <property type="match status" value="1"/>
</dbReference>
<dbReference type="GO" id="GO:0006352">
    <property type="term" value="P:DNA-templated transcription initiation"/>
    <property type="evidence" value="ECO:0007669"/>
    <property type="project" value="InterPro"/>
</dbReference>
<dbReference type="EMBL" id="NSLI01000006">
    <property type="protein sequence ID" value="PAX06458.1"/>
    <property type="molecule type" value="Genomic_DNA"/>
</dbReference>
<reference evidence="8" key="1">
    <citation type="submission" date="2017-09" db="EMBL/GenBank/DDBJ databases">
        <authorList>
            <person name="Feng G."/>
            <person name="Zhu H."/>
        </authorList>
    </citation>
    <scope>NUCLEOTIDE SEQUENCE [LARGE SCALE GENOMIC DNA]</scope>
    <source>
        <strain evidence="8">1PNM-20</strain>
    </source>
</reference>
<dbReference type="NCBIfam" id="TIGR02937">
    <property type="entry name" value="sigma70-ECF"/>
    <property type="match status" value="1"/>
</dbReference>
<evidence type="ECO:0000256" key="1">
    <source>
        <dbReference type="ARBA" id="ARBA00010641"/>
    </source>
</evidence>
<evidence type="ECO:0000259" key="6">
    <source>
        <dbReference type="Pfam" id="PF08281"/>
    </source>
</evidence>
<dbReference type="Pfam" id="PF08281">
    <property type="entry name" value="Sigma70_r4_2"/>
    <property type="match status" value="1"/>
</dbReference>
<dbReference type="Pfam" id="PF04542">
    <property type="entry name" value="Sigma70_r2"/>
    <property type="match status" value="1"/>
</dbReference>
<dbReference type="InterPro" id="IPR013325">
    <property type="entry name" value="RNA_pol_sigma_r2"/>
</dbReference>
<dbReference type="GO" id="GO:0003677">
    <property type="term" value="F:DNA binding"/>
    <property type="evidence" value="ECO:0007669"/>
    <property type="project" value="InterPro"/>
</dbReference>
<dbReference type="OrthoDB" id="7041663at2"/>
<dbReference type="SUPFAM" id="SSF88946">
    <property type="entry name" value="Sigma2 domain of RNA polymerase sigma factors"/>
    <property type="match status" value="1"/>
</dbReference>
<gene>
    <name evidence="7" type="ORF">CKY28_17020</name>
</gene>
<dbReference type="InterPro" id="IPR039425">
    <property type="entry name" value="RNA_pol_sigma-70-like"/>
</dbReference>
<keyword evidence="4" id="KW-0804">Transcription</keyword>
<dbReference type="Proteomes" id="UP000218151">
    <property type="component" value="Unassembled WGS sequence"/>
</dbReference>
<name>A0A2A2SB29_9SPHN</name>
<dbReference type="PANTHER" id="PTHR43133:SF25">
    <property type="entry name" value="RNA POLYMERASE SIGMA FACTOR RFAY-RELATED"/>
    <property type="match status" value="1"/>
</dbReference>
<keyword evidence="8" id="KW-1185">Reference proteome</keyword>
<evidence type="ECO:0000313" key="7">
    <source>
        <dbReference type="EMBL" id="PAX06458.1"/>
    </source>
</evidence>
<dbReference type="InterPro" id="IPR007627">
    <property type="entry name" value="RNA_pol_sigma70_r2"/>
</dbReference>
<protein>
    <submittedName>
        <fullName evidence="7">RNA polymerase subunit sigma-24</fullName>
    </submittedName>
</protein>
<evidence type="ECO:0000313" key="8">
    <source>
        <dbReference type="Proteomes" id="UP000218151"/>
    </source>
</evidence>
<evidence type="ECO:0000256" key="2">
    <source>
        <dbReference type="ARBA" id="ARBA00023015"/>
    </source>
</evidence>
<comment type="caution">
    <text evidence="7">The sequence shown here is derived from an EMBL/GenBank/DDBJ whole genome shotgun (WGS) entry which is preliminary data.</text>
</comment>
<accession>A0A2A2SB29</accession>
<dbReference type="PANTHER" id="PTHR43133">
    <property type="entry name" value="RNA POLYMERASE ECF-TYPE SIGMA FACTO"/>
    <property type="match status" value="1"/>
</dbReference>
<dbReference type="Gene3D" id="1.10.1740.10">
    <property type="match status" value="1"/>
</dbReference>
<proteinExistence type="inferred from homology"/>
<sequence>MSLIYAELSDGELAALTAAGRQPAFGEIVRRYRDPIYRLVRGCTGDPEEALDLTQDCFAAAFRTIGQFDHERSMRAWLATIALNRCRDWRRRQRIRSLFSFGSRPPDEVIDQVPDLRPAVDDAASDRRELRRVEDAILRLPANLRETLLLRTVEGLSQGETAQALGVTAKAVETRLHRARKQLAALLEERQK</sequence>
<dbReference type="InterPro" id="IPR013249">
    <property type="entry name" value="RNA_pol_sigma70_r4_t2"/>
</dbReference>
<organism evidence="7 8">
    <name type="scientific">Sphingomonas lenta</name>
    <dbReference type="NCBI Taxonomy" id="1141887"/>
    <lineage>
        <taxon>Bacteria</taxon>
        <taxon>Pseudomonadati</taxon>
        <taxon>Pseudomonadota</taxon>
        <taxon>Alphaproteobacteria</taxon>
        <taxon>Sphingomonadales</taxon>
        <taxon>Sphingomonadaceae</taxon>
        <taxon>Sphingomonas</taxon>
    </lineage>
</organism>
<dbReference type="SUPFAM" id="SSF88659">
    <property type="entry name" value="Sigma3 and sigma4 domains of RNA polymerase sigma factors"/>
    <property type="match status" value="1"/>
</dbReference>
<feature type="domain" description="RNA polymerase sigma factor 70 region 4 type 2" evidence="6">
    <location>
        <begin position="131"/>
        <end position="183"/>
    </location>
</feature>
<dbReference type="InterPro" id="IPR014284">
    <property type="entry name" value="RNA_pol_sigma-70_dom"/>
</dbReference>
<evidence type="ECO:0000256" key="4">
    <source>
        <dbReference type="ARBA" id="ARBA00023163"/>
    </source>
</evidence>
<dbReference type="GO" id="GO:0016987">
    <property type="term" value="F:sigma factor activity"/>
    <property type="evidence" value="ECO:0007669"/>
    <property type="project" value="UniProtKB-KW"/>
</dbReference>
<dbReference type="RefSeq" id="WP_095999593.1">
    <property type="nucleotide sequence ID" value="NZ_NSLI01000006.1"/>
</dbReference>
<dbReference type="InterPro" id="IPR013324">
    <property type="entry name" value="RNA_pol_sigma_r3/r4-like"/>
</dbReference>
<comment type="similarity">
    <text evidence="1">Belongs to the sigma-70 factor family. ECF subfamily.</text>
</comment>
<evidence type="ECO:0000256" key="3">
    <source>
        <dbReference type="ARBA" id="ARBA00023082"/>
    </source>
</evidence>
<keyword evidence="3" id="KW-0731">Sigma factor</keyword>
<feature type="domain" description="RNA polymerase sigma-70 region 2" evidence="5">
    <location>
        <begin position="28"/>
        <end position="94"/>
    </location>
</feature>